<proteinExistence type="predicted"/>
<feature type="transmembrane region" description="Helical" evidence="1">
    <location>
        <begin position="100"/>
        <end position="124"/>
    </location>
</feature>
<evidence type="ECO:0000256" key="1">
    <source>
        <dbReference type="SAM" id="Phobius"/>
    </source>
</evidence>
<feature type="transmembrane region" description="Helical" evidence="1">
    <location>
        <begin position="12"/>
        <end position="34"/>
    </location>
</feature>
<protein>
    <submittedName>
        <fullName evidence="2">Membrane protein</fullName>
    </submittedName>
</protein>
<feature type="transmembrane region" description="Helical" evidence="1">
    <location>
        <begin position="157"/>
        <end position="174"/>
    </location>
</feature>
<feature type="transmembrane region" description="Helical" evidence="1">
    <location>
        <begin position="46"/>
        <end position="68"/>
    </location>
</feature>
<organism evidence="2 3">
    <name type="scientific">Vairimorpha necatrix</name>
    <dbReference type="NCBI Taxonomy" id="6039"/>
    <lineage>
        <taxon>Eukaryota</taxon>
        <taxon>Fungi</taxon>
        <taxon>Fungi incertae sedis</taxon>
        <taxon>Microsporidia</taxon>
        <taxon>Nosematidae</taxon>
        <taxon>Vairimorpha</taxon>
    </lineage>
</organism>
<feature type="transmembrane region" description="Helical" evidence="1">
    <location>
        <begin position="180"/>
        <end position="198"/>
    </location>
</feature>
<reference evidence="2" key="1">
    <citation type="journal article" date="2024" name="BMC Genomics">
        <title>Functional annotation of a divergent genome using sequence and structure-based similarity.</title>
        <authorList>
            <person name="Svedberg D."/>
            <person name="Winiger R.R."/>
            <person name="Berg A."/>
            <person name="Sharma H."/>
            <person name="Tellgren-Roth C."/>
            <person name="Debrunner-Vossbrinck B.A."/>
            <person name="Vossbrinck C.R."/>
            <person name="Barandun J."/>
        </authorList>
    </citation>
    <scope>NUCLEOTIDE SEQUENCE</scope>
    <source>
        <strain evidence="2">Illinois isolate</strain>
    </source>
</reference>
<accession>A0AAX4JDX2</accession>
<feature type="transmembrane region" description="Helical" evidence="1">
    <location>
        <begin position="210"/>
        <end position="229"/>
    </location>
</feature>
<dbReference type="RefSeq" id="XP_065330307.1">
    <property type="nucleotide sequence ID" value="XM_065474235.1"/>
</dbReference>
<evidence type="ECO:0000313" key="3">
    <source>
        <dbReference type="Proteomes" id="UP001334084"/>
    </source>
</evidence>
<feature type="transmembrane region" description="Helical" evidence="1">
    <location>
        <begin position="75"/>
        <end position="94"/>
    </location>
</feature>
<sequence>MVVSNTYSNVSFFFCYLVLYYIDLIQFIIYGRLFRFENISKPGNNIITFMYIALLELLAFIAVSKFYIAKDLTGLVDLVLVKVEALSAILYIYISQNFLLPFYTFIFTDILLVLCFYVYWPVLYNIILQSYNRKIGLDIKIRDVYIIRHVYSGVKRLAFILYIILLFVNFATGTESQKYYRLQIYLLFLPILGIKILEREEEEENAIVKFVVICLLFLVSGYLIHISVIQVVNSPKSEYEILNFINTIHFILASLLALVDYANYGKGLKEATKIKRTIRPRNL</sequence>
<keyword evidence="3" id="KW-1185">Reference proteome</keyword>
<name>A0AAX4JDX2_9MICR</name>
<gene>
    <name evidence="2" type="ORF">VNE69_07228</name>
</gene>
<dbReference type="AlphaFoldDB" id="A0AAX4JDX2"/>
<dbReference type="KEGG" id="vnx:VNE69_07228"/>
<dbReference type="GeneID" id="90541984"/>
<evidence type="ECO:0000313" key="2">
    <source>
        <dbReference type="EMBL" id="WUR04162.1"/>
    </source>
</evidence>
<dbReference type="EMBL" id="CP142732">
    <property type="protein sequence ID" value="WUR04162.1"/>
    <property type="molecule type" value="Genomic_DNA"/>
</dbReference>
<dbReference type="Proteomes" id="UP001334084">
    <property type="component" value="Chromosome 7"/>
</dbReference>
<keyword evidence="1" id="KW-1133">Transmembrane helix</keyword>
<keyword evidence="1" id="KW-0812">Transmembrane</keyword>
<feature type="transmembrane region" description="Helical" evidence="1">
    <location>
        <begin position="241"/>
        <end position="259"/>
    </location>
</feature>
<keyword evidence="1" id="KW-0472">Membrane</keyword>